<keyword evidence="6" id="KW-0732">Signal</keyword>
<dbReference type="InterPro" id="IPR011042">
    <property type="entry name" value="6-blade_b-propeller_TolB-like"/>
</dbReference>
<organism evidence="8 9">
    <name type="scientific">Saponaria officinalis</name>
    <name type="common">Common soapwort</name>
    <name type="synonym">Lychnis saponaria</name>
    <dbReference type="NCBI Taxonomy" id="3572"/>
    <lineage>
        <taxon>Eukaryota</taxon>
        <taxon>Viridiplantae</taxon>
        <taxon>Streptophyta</taxon>
        <taxon>Embryophyta</taxon>
        <taxon>Tracheophyta</taxon>
        <taxon>Spermatophyta</taxon>
        <taxon>Magnoliopsida</taxon>
        <taxon>eudicotyledons</taxon>
        <taxon>Gunneridae</taxon>
        <taxon>Pentapetalae</taxon>
        <taxon>Caryophyllales</taxon>
        <taxon>Caryophyllaceae</taxon>
        <taxon>Caryophylleae</taxon>
        <taxon>Saponaria</taxon>
    </lineage>
</organism>
<keyword evidence="3" id="KW-0597">Phosphoprotein</keyword>
<protein>
    <recommendedName>
        <fullName evidence="7">Strictosidine synthase conserved region domain-containing protein</fullName>
    </recommendedName>
</protein>
<dbReference type="AlphaFoldDB" id="A0AAW1H6F7"/>
<dbReference type="Proteomes" id="UP001443914">
    <property type="component" value="Unassembled WGS sequence"/>
</dbReference>
<dbReference type="PANTHER" id="PTHR10426">
    <property type="entry name" value="STRICTOSIDINE SYNTHASE-RELATED"/>
    <property type="match status" value="1"/>
</dbReference>
<keyword evidence="5" id="KW-0325">Glycoprotein</keyword>
<keyword evidence="4" id="KW-0926">Vacuole</keyword>
<dbReference type="EMBL" id="JBDFQZ010000013">
    <property type="protein sequence ID" value="KAK9669845.1"/>
    <property type="molecule type" value="Genomic_DNA"/>
</dbReference>
<dbReference type="Gene3D" id="2.120.10.30">
    <property type="entry name" value="TolB, C-terminal domain"/>
    <property type="match status" value="1"/>
</dbReference>
<feature type="domain" description="Strictosidine synthase conserved region" evidence="7">
    <location>
        <begin position="153"/>
        <end position="239"/>
    </location>
</feature>
<evidence type="ECO:0000259" key="7">
    <source>
        <dbReference type="Pfam" id="PF03088"/>
    </source>
</evidence>
<feature type="signal peptide" evidence="6">
    <location>
        <begin position="1"/>
        <end position="18"/>
    </location>
</feature>
<evidence type="ECO:0000313" key="8">
    <source>
        <dbReference type="EMBL" id="KAK9669845.1"/>
    </source>
</evidence>
<feature type="chain" id="PRO_5044717771" description="Strictosidine synthase conserved region domain-containing protein" evidence="6">
    <location>
        <begin position="19"/>
        <end position="363"/>
    </location>
</feature>
<evidence type="ECO:0000256" key="3">
    <source>
        <dbReference type="ARBA" id="ARBA00022553"/>
    </source>
</evidence>
<reference evidence="8 9" key="1">
    <citation type="submission" date="2024-03" db="EMBL/GenBank/DDBJ databases">
        <title>WGS assembly of Saponaria officinalis var. Norfolk2.</title>
        <authorList>
            <person name="Jenkins J."/>
            <person name="Shu S."/>
            <person name="Grimwood J."/>
            <person name="Barry K."/>
            <person name="Goodstein D."/>
            <person name="Schmutz J."/>
            <person name="Leebens-Mack J."/>
            <person name="Osbourn A."/>
        </authorList>
    </citation>
    <scope>NUCLEOTIDE SEQUENCE [LARGE SCALE GENOMIC DNA]</scope>
    <source>
        <strain evidence="9">cv. Norfolk2</strain>
        <strain evidence="8">JIC</strain>
        <tissue evidence="8">Leaf</tissue>
    </source>
</reference>
<comment type="caution">
    <text evidence="8">The sequence shown here is derived from an EMBL/GenBank/DDBJ whole genome shotgun (WGS) entry which is preliminary data.</text>
</comment>
<dbReference type="Pfam" id="PF03088">
    <property type="entry name" value="Str_synth"/>
    <property type="match status" value="1"/>
</dbReference>
<gene>
    <name evidence="8" type="ORF">RND81_13G158700</name>
</gene>
<dbReference type="EMBL" id="JBDFQZ010000013">
    <property type="protein sequence ID" value="KAK9669844.1"/>
    <property type="molecule type" value="Genomic_DNA"/>
</dbReference>
<sequence length="363" mass="40507">MYASKLTALVIIPVLLSAAVFLFCNHPFDPAPFPIHEFSQRPQLVPSLVDGHLLGHSDFIGSGHLPGPEDLVYDSRTRVLYTGCSDGWIKKVNLDGSLIQNLVNTGGRPLGIAISGAQLIVADAYQGLLRISEDEKTEVLTNEAEGVKFRLTDGVDVAEDGTIYFTDASYKYQLHEHLNDIFEYRPYGRLLSFNPNTNETKVLLRDLYFPNGVAVSPDQISVIFCETPLKRCRRYWLEGSKKGSVEAFIDNLPGFPDNIHCDGQGSYWIGISSSIPPYIEYANRLQLVRKITVIMEKYISLLKHVQRNGGVYGVDLQGNPVAHIYDSALSMITSSIKIDNHIYVGSLHYSHIIRFNMSSTHKS</sequence>
<dbReference type="GO" id="GO:0005773">
    <property type="term" value="C:vacuole"/>
    <property type="evidence" value="ECO:0007669"/>
    <property type="project" value="UniProtKB-SubCell"/>
</dbReference>
<proteinExistence type="inferred from homology"/>
<dbReference type="Pfam" id="PF20067">
    <property type="entry name" value="SSL_N"/>
    <property type="match status" value="1"/>
</dbReference>
<evidence type="ECO:0000256" key="2">
    <source>
        <dbReference type="ARBA" id="ARBA00009191"/>
    </source>
</evidence>
<comment type="subcellular location">
    <subcellularLocation>
        <location evidence="1">Vacuole</location>
    </subcellularLocation>
</comment>
<evidence type="ECO:0000256" key="1">
    <source>
        <dbReference type="ARBA" id="ARBA00004116"/>
    </source>
</evidence>
<dbReference type="GO" id="GO:0012505">
    <property type="term" value="C:endomembrane system"/>
    <property type="evidence" value="ECO:0007669"/>
    <property type="project" value="TreeGrafter"/>
</dbReference>
<name>A0AAW1H6F7_SAPOF</name>
<dbReference type="PANTHER" id="PTHR10426:SF88">
    <property type="entry name" value="ADIPOCYTE PLASMA MEMBRANE-ASSOCIATED PROTEIN HEMOMUCIN-RELATED"/>
    <property type="match status" value="1"/>
</dbReference>
<evidence type="ECO:0000256" key="4">
    <source>
        <dbReference type="ARBA" id="ARBA00022554"/>
    </source>
</evidence>
<evidence type="ECO:0000256" key="6">
    <source>
        <dbReference type="SAM" id="SignalP"/>
    </source>
</evidence>
<dbReference type="InterPro" id="IPR018119">
    <property type="entry name" value="Strictosidine_synth_cons-reg"/>
</dbReference>
<accession>A0AAW1H6F7</accession>
<evidence type="ECO:0000256" key="5">
    <source>
        <dbReference type="ARBA" id="ARBA00023180"/>
    </source>
</evidence>
<comment type="similarity">
    <text evidence="2">Belongs to the strictosidine synthase family.</text>
</comment>
<evidence type="ECO:0000313" key="9">
    <source>
        <dbReference type="Proteomes" id="UP001443914"/>
    </source>
</evidence>
<dbReference type="GO" id="GO:0016787">
    <property type="term" value="F:hydrolase activity"/>
    <property type="evidence" value="ECO:0007669"/>
    <property type="project" value="TreeGrafter"/>
</dbReference>
<dbReference type="SUPFAM" id="SSF63829">
    <property type="entry name" value="Calcium-dependent phosphotriesterase"/>
    <property type="match status" value="1"/>
</dbReference>
<keyword evidence="9" id="KW-1185">Reference proteome</keyword>